<dbReference type="Proteomes" id="UP000324222">
    <property type="component" value="Unassembled WGS sequence"/>
</dbReference>
<gene>
    <name evidence="1" type="ORF">E2C01_004224</name>
</gene>
<keyword evidence="2" id="KW-1185">Reference proteome</keyword>
<dbReference type="AlphaFoldDB" id="A0A5B7CPB3"/>
<evidence type="ECO:0000313" key="1">
    <source>
        <dbReference type="EMBL" id="MPC11557.1"/>
    </source>
</evidence>
<accession>A0A5B7CPB3</accession>
<dbReference type="EMBL" id="VSRR010000169">
    <property type="protein sequence ID" value="MPC11557.1"/>
    <property type="molecule type" value="Genomic_DNA"/>
</dbReference>
<organism evidence="1 2">
    <name type="scientific">Portunus trituberculatus</name>
    <name type="common">Swimming crab</name>
    <name type="synonym">Neptunus trituberculatus</name>
    <dbReference type="NCBI Taxonomy" id="210409"/>
    <lineage>
        <taxon>Eukaryota</taxon>
        <taxon>Metazoa</taxon>
        <taxon>Ecdysozoa</taxon>
        <taxon>Arthropoda</taxon>
        <taxon>Crustacea</taxon>
        <taxon>Multicrustacea</taxon>
        <taxon>Malacostraca</taxon>
        <taxon>Eumalacostraca</taxon>
        <taxon>Eucarida</taxon>
        <taxon>Decapoda</taxon>
        <taxon>Pleocyemata</taxon>
        <taxon>Brachyura</taxon>
        <taxon>Eubrachyura</taxon>
        <taxon>Portunoidea</taxon>
        <taxon>Portunidae</taxon>
        <taxon>Portuninae</taxon>
        <taxon>Portunus</taxon>
    </lineage>
</organism>
<name>A0A5B7CPB3_PORTR</name>
<proteinExistence type="predicted"/>
<protein>
    <submittedName>
        <fullName evidence="1">Uncharacterized protein</fullName>
    </submittedName>
</protein>
<sequence>MTEASFPGRNDSYSLLLPFSSSSSSFSSSPCPHTIDARVDLSLVPHMYLPDFLHGQFRTLPKFPQ</sequence>
<reference evidence="1 2" key="1">
    <citation type="submission" date="2019-05" db="EMBL/GenBank/DDBJ databases">
        <title>Another draft genome of Portunus trituberculatus and its Hox gene families provides insights of decapod evolution.</title>
        <authorList>
            <person name="Jeong J.-H."/>
            <person name="Song I."/>
            <person name="Kim S."/>
            <person name="Choi T."/>
            <person name="Kim D."/>
            <person name="Ryu S."/>
            <person name="Kim W."/>
        </authorList>
    </citation>
    <scope>NUCLEOTIDE SEQUENCE [LARGE SCALE GENOMIC DNA]</scope>
    <source>
        <tissue evidence="1">Muscle</tissue>
    </source>
</reference>
<comment type="caution">
    <text evidence="1">The sequence shown here is derived from an EMBL/GenBank/DDBJ whole genome shotgun (WGS) entry which is preliminary data.</text>
</comment>
<evidence type="ECO:0000313" key="2">
    <source>
        <dbReference type="Proteomes" id="UP000324222"/>
    </source>
</evidence>